<dbReference type="Pfam" id="PF08938">
    <property type="entry name" value="HBS1_N"/>
    <property type="match status" value="1"/>
</dbReference>
<dbReference type="EMBL" id="NAJN01000476">
    <property type="protein sequence ID" value="TKA72772.1"/>
    <property type="molecule type" value="Genomic_DNA"/>
</dbReference>
<evidence type="ECO:0000256" key="5">
    <source>
        <dbReference type="ARBA" id="ARBA00022741"/>
    </source>
</evidence>
<dbReference type="Gene3D" id="3.40.50.300">
    <property type="entry name" value="P-loop containing nucleotide triphosphate hydrolases"/>
    <property type="match status" value="1"/>
</dbReference>
<keyword evidence="9" id="KW-0342">GTP-binding</keyword>
<organism evidence="15 16">
    <name type="scientific">Cryomyces minteri</name>
    <dbReference type="NCBI Taxonomy" id="331657"/>
    <lineage>
        <taxon>Eukaryota</taxon>
        <taxon>Fungi</taxon>
        <taxon>Dikarya</taxon>
        <taxon>Ascomycota</taxon>
        <taxon>Pezizomycotina</taxon>
        <taxon>Dothideomycetes</taxon>
        <taxon>Dothideomycetes incertae sedis</taxon>
        <taxon>Cryomyces</taxon>
    </lineage>
</organism>
<dbReference type="FunFam" id="2.40.30.10:FF:000070">
    <property type="entry name" value="Translation elongation factor EF-1 subunit"/>
    <property type="match status" value="1"/>
</dbReference>
<dbReference type="PRINTS" id="PR00315">
    <property type="entry name" value="ELONGATNFCT"/>
</dbReference>
<keyword evidence="5" id="KW-0547">Nucleotide-binding</keyword>
<comment type="caution">
    <text evidence="15">The sequence shown here is derived from an EMBL/GenBank/DDBJ whole genome shotgun (WGS) entry which is preliminary data.</text>
</comment>
<dbReference type="InterPro" id="IPR000795">
    <property type="entry name" value="T_Tr_GTP-bd_dom"/>
</dbReference>
<gene>
    <name evidence="15" type="ORF">B0A49_04937</name>
</gene>
<dbReference type="Pfam" id="PF03144">
    <property type="entry name" value="GTP_EFTU_D2"/>
    <property type="match status" value="1"/>
</dbReference>
<keyword evidence="8" id="KW-0648">Protein biosynthesis</keyword>
<dbReference type="InterPro" id="IPR009001">
    <property type="entry name" value="Transl_elong_EF1A/Init_IF2_C"/>
</dbReference>
<feature type="compositionally biased region" description="Acidic residues" evidence="13">
    <location>
        <begin position="12"/>
        <end position="34"/>
    </location>
</feature>
<dbReference type="FunFam" id="2.40.30.10:FF:000020">
    <property type="entry name" value="Translation elongation factor EF-1"/>
    <property type="match status" value="1"/>
</dbReference>
<accession>A0A4U0X883</accession>
<dbReference type="SUPFAM" id="SSF52540">
    <property type="entry name" value="P-loop containing nucleoside triphosphate hydrolases"/>
    <property type="match status" value="1"/>
</dbReference>
<evidence type="ECO:0000313" key="15">
    <source>
        <dbReference type="EMBL" id="TKA72772.1"/>
    </source>
</evidence>
<dbReference type="Proteomes" id="UP000308768">
    <property type="component" value="Unassembled WGS sequence"/>
</dbReference>
<evidence type="ECO:0000256" key="10">
    <source>
        <dbReference type="ARBA" id="ARBA00049117"/>
    </source>
</evidence>
<dbReference type="Gene3D" id="2.40.30.10">
    <property type="entry name" value="Translation factors"/>
    <property type="match status" value="2"/>
</dbReference>
<evidence type="ECO:0000256" key="12">
    <source>
        <dbReference type="ARBA" id="ARBA00074866"/>
    </source>
</evidence>
<feature type="domain" description="Tr-type G" evidence="14">
    <location>
        <begin position="435"/>
        <end position="662"/>
    </location>
</feature>
<evidence type="ECO:0000256" key="2">
    <source>
        <dbReference type="ARBA" id="ARBA00007249"/>
    </source>
</evidence>
<dbReference type="SUPFAM" id="SSF50447">
    <property type="entry name" value="Translation proteins"/>
    <property type="match status" value="1"/>
</dbReference>
<dbReference type="GO" id="GO:0005829">
    <property type="term" value="C:cytosol"/>
    <property type="evidence" value="ECO:0007669"/>
    <property type="project" value="GOC"/>
</dbReference>
<evidence type="ECO:0000256" key="11">
    <source>
        <dbReference type="ARBA" id="ARBA00063537"/>
    </source>
</evidence>
<dbReference type="STRING" id="331657.A0A4U0X883"/>
<feature type="region of interest" description="Disordered" evidence="13">
    <location>
        <begin position="268"/>
        <end position="313"/>
    </location>
</feature>
<comment type="similarity">
    <text evidence="2">Belongs to the TRAFAC class translation factor GTPase superfamily. Classic translation factor GTPase family. EF-Tu/EF-1A subfamily.</text>
</comment>
<dbReference type="SUPFAM" id="SSF50465">
    <property type="entry name" value="EF-Tu/eEF-1alpha/eIF2-gamma C-terminal domain"/>
    <property type="match status" value="1"/>
</dbReference>
<dbReference type="OrthoDB" id="342024at2759"/>
<comment type="catalytic activity">
    <reaction evidence="10">
        <text>GTP + H2O = GDP + phosphate + H(+)</text>
        <dbReference type="Rhea" id="RHEA:19669"/>
        <dbReference type="ChEBI" id="CHEBI:15377"/>
        <dbReference type="ChEBI" id="CHEBI:15378"/>
        <dbReference type="ChEBI" id="CHEBI:37565"/>
        <dbReference type="ChEBI" id="CHEBI:43474"/>
        <dbReference type="ChEBI" id="CHEBI:58189"/>
    </reaction>
    <physiologicalReaction direction="left-to-right" evidence="10">
        <dbReference type="Rhea" id="RHEA:19670"/>
    </physiologicalReaction>
</comment>
<name>A0A4U0X883_9PEZI</name>
<dbReference type="InterPro" id="IPR015033">
    <property type="entry name" value="HBS1-like_N"/>
</dbReference>
<evidence type="ECO:0000259" key="14">
    <source>
        <dbReference type="PROSITE" id="PS51722"/>
    </source>
</evidence>
<dbReference type="PANTHER" id="PTHR23115">
    <property type="entry name" value="TRANSLATION FACTOR"/>
    <property type="match status" value="1"/>
</dbReference>
<comment type="subcellular location">
    <subcellularLocation>
        <location evidence="1">Cytoplasm</location>
    </subcellularLocation>
</comment>
<evidence type="ECO:0000256" key="8">
    <source>
        <dbReference type="ARBA" id="ARBA00022917"/>
    </source>
</evidence>
<evidence type="ECO:0000256" key="4">
    <source>
        <dbReference type="ARBA" id="ARBA00022490"/>
    </source>
</evidence>
<keyword evidence="7" id="KW-0810">Translation regulation</keyword>
<dbReference type="GO" id="GO:1990533">
    <property type="term" value="C:Dom34-Hbs1 complex"/>
    <property type="evidence" value="ECO:0007669"/>
    <property type="project" value="UniProtKB-ARBA"/>
</dbReference>
<keyword evidence="4" id="KW-0963">Cytoplasm</keyword>
<dbReference type="InterPro" id="IPR009000">
    <property type="entry name" value="Transl_B-barrel_sf"/>
</dbReference>
<dbReference type="InterPro" id="IPR004161">
    <property type="entry name" value="EFTu-like_2"/>
</dbReference>
<dbReference type="AlphaFoldDB" id="A0A4U0X883"/>
<evidence type="ECO:0000256" key="7">
    <source>
        <dbReference type="ARBA" id="ARBA00022845"/>
    </source>
</evidence>
<evidence type="ECO:0000313" key="16">
    <source>
        <dbReference type="Proteomes" id="UP000308768"/>
    </source>
</evidence>
<dbReference type="FunFam" id="3.40.50.300:FF:000204">
    <property type="entry name" value="Translation elongation factor Tu"/>
    <property type="match status" value="1"/>
</dbReference>
<dbReference type="InterPro" id="IPR054696">
    <property type="entry name" value="GTP-eEF1A_C"/>
</dbReference>
<feature type="region of interest" description="Disordered" evidence="13">
    <location>
        <begin position="214"/>
        <end position="240"/>
    </location>
</feature>
<dbReference type="CDD" id="cd01883">
    <property type="entry name" value="EF1_alpha"/>
    <property type="match status" value="1"/>
</dbReference>
<keyword evidence="16" id="KW-1185">Reference proteome</keyword>
<dbReference type="InterPro" id="IPR027417">
    <property type="entry name" value="P-loop_NTPase"/>
</dbReference>
<feature type="region of interest" description="Disordered" evidence="13">
    <location>
        <begin position="1"/>
        <end position="58"/>
    </location>
</feature>
<dbReference type="CDD" id="cd16267">
    <property type="entry name" value="HBS1-like_II"/>
    <property type="match status" value="1"/>
</dbReference>
<dbReference type="InterPro" id="IPR031157">
    <property type="entry name" value="G_TR_CS"/>
</dbReference>
<comment type="subunit">
    <text evidence="11">Component of the Dom34-Hbs1 complex, also named Pelota-HBS1L complex, composed of dom34 and hbs1.</text>
</comment>
<dbReference type="PROSITE" id="PS00301">
    <property type="entry name" value="G_TR_1"/>
    <property type="match status" value="1"/>
</dbReference>
<dbReference type="GO" id="GO:0005525">
    <property type="term" value="F:GTP binding"/>
    <property type="evidence" value="ECO:0007669"/>
    <property type="project" value="UniProtKB-KW"/>
</dbReference>
<dbReference type="GO" id="GO:0002184">
    <property type="term" value="P:cytoplasmic translational termination"/>
    <property type="evidence" value="ECO:0007669"/>
    <property type="project" value="UniProtKB-ARBA"/>
</dbReference>
<evidence type="ECO:0000256" key="13">
    <source>
        <dbReference type="SAM" id="MobiDB-lite"/>
    </source>
</evidence>
<evidence type="ECO:0000256" key="6">
    <source>
        <dbReference type="ARBA" id="ARBA00022801"/>
    </source>
</evidence>
<evidence type="ECO:0000256" key="3">
    <source>
        <dbReference type="ARBA" id="ARBA00013870"/>
    </source>
</evidence>
<dbReference type="Pfam" id="PF00009">
    <property type="entry name" value="GTP_EFTU"/>
    <property type="match status" value="1"/>
</dbReference>
<keyword evidence="6" id="KW-0378">Hydrolase</keyword>
<dbReference type="GO" id="GO:0003924">
    <property type="term" value="F:GTPase activity"/>
    <property type="evidence" value="ECO:0007669"/>
    <property type="project" value="InterPro"/>
</dbReference>
<reference evidence="15 16" key="1">
    <citation type="submission" date="2017-03" db="EMBL/GenBank/DDBJ databases">
        <title>Genomes of endolithic fungi from Antarctica.</title>
        <authorList>
            <person name="Coleine C."/>
            <person name="Masonjones S."/>
            <person name="Stajich J.E."/>
        </authorList>
    </citation>
    <scope>NUCLEOTIDE SEQUENCE [LARGE SCALE GENOMIC DNA]</scope>
    <source>
        <strain evidence="15 16">CCFEE 5187</strain>
    </source>
</reference>
<protein>
    <recommendedName>
        <fullName evidence="12">Elongation factor 1 alpha-like protein</fullName>
    </recommendedName>
    <alternativeName>
        <fullName evidence="3">Elongation factor 1-alpha</fullName>
    </alternativeName>
</protein>
<evidence type="ECO:0000256" key="9">
    <source>
        <dbReference type="ARBA" id="ARBA00023134"/>
    </source>
</evidence>
<evidence type="ECO:0000256" key="1">
    <source>
        <dbReference type="ARBA" id="ARBA00004496"/>
    </source>
</evidence>
<dbReference type="Pfam" id="PF22594">
    <property type="entry name" value="GTP-eEF1A_C"/>
    <property type="match status" value="1"/>
</dbReference>
<dbReference type="GO" id="GO:0006417">
    <property type="term" value="P:regulation of translation"/>
    <property type="evidence" value="ECO:0007669"/>
    <property type="project" value="UniProtKB-KW"/>
</dbReference>
<proteinExistence type="inferred from homology"/>
<dbReference type="InterPro" id="IPR050100">
    <property type="entry name" value="TRAFAC_GTPase_members"/>
</dbReference>
<dbReference type="PROSITE" id="PS51722">
    <property type="entry name" value="G_TR_2"/>
    <property type="match status" value="1"/>
</dbReference>
<sequence>MSGHRRVKDIAYDDEELEDYSEDEYGDEGEEELSPDDKRQMQEGTTKVRNALGPGSSVSGKEIQDALWHYYYDVAKSVSFLKNLRAPPTAKKQKQPSKFDQASSAAQVDAKKTLGGSRSSYMSLQGSAQCYTLLVASQEPDVSNDETSAYPVPEPLQDLSLQLTATDFFKDVSWGHVPSHLRSKITVRPVHPRARLLGGSSHGVGKTSKLAALAAARKKREAEQKPAAEPSTGEDGSKWQPSAISILNRLSTKPGSDIACKASGQPSAAITGVLPPQVPQSRTYPIRRKKSPSPVRPPIEEPLPVQDTKPEEEAKLDLRAPPSTFARAILGKQTKSSAESLMRPQEDSAFRLLDADSGYVADLNPFAGPSPDDVVANAQSKGAKGKASVNVANAEKSANGVADALSSLSLEEATNQRVKSKNLNVLAEFEKSKRKDAASFVVIGHVDHGKSTLMGRLLYDLKVIDQRSIDKLRKEATNIGKSSFALAWVMDSTSEERERGVTVDIATNYFETEKTKFTILDAPGHRDFIPNMIAGASQADFAVLVIDASTNSFESGLRGQTKEHALLVRSMGVQRLIIAVNKMDLAGWSQDRFTEIEQQMSAFLTSAGFQAKNITFIPCAGLTGENIVRKVTKDKMPWYTGHTLVEELEASEPAKRAIEQPLRLSIADVFRGGITNPLSISGRVDAGSLQVGDQIIAMPSGEKAQIKGIEVDQEPADWAVAGQIATLHLTGIDEVHLRIGDIICSFANPIKNIKAFTTKILAFDHVMPMHVDVHRGRLHVPGKITQMLAVLDKSSGEVTKKKPRVVQPGSVARVRVELETAIPLEAPGRIVLRNQGQTVAAGLLESAE</sequence>